<sequence length="901" mass="94376">MPRRTGRTAALVSLALAAALLVGGLVVTGGGVAAAPAGRSGARGAWEVRSLGAGQYAVSWTSPSRLPLTSDRPTVVGPAGWLIGTSTIAPDGRTVRARVAAPTRPDADRLDVVLSGDRLDVVGRDRSQRGAAAVDPPLDLPGTQTLPVDPATPGPYAVTTSDYTLDPVSVPGMRTPIEMVGHVVEPGAAEATGPRPLVLFLHGRHGVCYDPSDPDAWSENWPCTAPFQEIPSQLGYDYIQQVLASQGYATVSIRVNGINAQDFAAADGGADARARLVQAHLDHWVGLAAAHQVDLSRVVLVGHSRGGEGVDRASIRIPLTAPYRVVGQVLIAPTDFGAQAAPYVPTVTLLPYCDGDVSDLQGQKFTDSGRDLTADDTSLKSSVLVMGADHNFFNSEWTPGASAAPSSDDWAGATDQTCGTGDPQRLSAAEQRAVGTAYVAGAVHLFAAGDQSVLPLFDGSRARVASQGDAQTLSAAIGGGRALRVPGTSTGLTLADGATTRFCSGVYDSGRIALCGRDAGAAAATPHWPMSGERIPVRTFFEMAWTASGQTGGMLLSSPLDLTGRRLELRTIVDGRASTAVRVRITDADGASALLDPVGGDALPTLGSAPEVRKLWAQTLAVDPAGAAVDLTRVVAVDLVGVSNRGRLWVADLSSAPATLAAVPARRLPTIDLSRVRIAEGAGGAKVAQVPFHVNGVLTAPARFVVLTVGQARGDLQRFPVDLAPGQTGGTIPVGYVADRRADYRRLVTQVAAWPTHNVVTDRYVGDLTVQDDDPRPVIRVRTVARRVTEGQPAQWRIRIDRPADLDVTVTGRVVHGPGRPVRVADIASSWTDLHVGPANSSKPLWSLGAMTYDVLASGQRELLVSIPTARDDETEAPETLTLRFRVGKESYRRTVTVVDR</sequence>
<dbReference type="InterPro" id="IPR029058">
    <property type="entry name" value="AB_hydrolase_fold"/>
</dbReference>
<reference evidence="3" key="1">
    <citation type="journal article" date="2019" name="Int. J. Syst. Evol. Microbiol.">
        <title>The Global Catalogue of Microorganisms (GCM) 10K type strain sequencing project: providing services to taxonomists for standard genome sequencing and annotation.</title>
        <authorList>
            <consortium name="The Broad Institute Genomics Platform"/>
            <consortium name="The Broad Institute Genome Sequencing Center for Infectious Disease"/>
            <person name="Wu L."/>
            <person name="Ma J."/>
        </authorList>
    </citation>
    <scope>NUCLEOTIDE SEQUENCE [LARGE SCALE GENOMIC DNA]</scope>
    <source>
        <strain evidence="3">CCUG 54522</strain>
    </source>
</reference>
<dbReference type="EMBL" id="JBHSRJ010000005">
    <property type="protein sequence ID" value="MFC6044512.1"/>
    <property type="molecule type" value="Genomic_DNA"/>
</dbReference>
<gene>
    <name evidence="2" type="ORF">ACFPYL_15585</name>
</gene>
<comment type="caution">
    <text evidence="2">The sequence shown here is derived from an EMBL/GenBank/DDBJ whole genome shotgun (WGS) entry which is preliminary data.</text>
</comment>
<keyword evidence="3" id="KW-1185">Reference proteome</keyword>
<dbReference type="Gene3D" id="3.40.50.1820">
    <property type="entry name" value="alpha/beta hydrolase"/>
    <property type="match status" value="1"/>
</dbReference>
<feature type="region of interest" description="Disordered" evidence="1">
    <location>
        <begin position="127"/>
        <end position="151"/>
    </location>
</feature>
<proteinExistence type="predicted"/>
<protein>
    <recommendedName>
        <fullName evidence="4">Secreted protein</fullName>
    </recommendedName>
</protein>
<dbReference type="Proteomes" id="UP001596135">
    <property type="component" value="Unassembled WGS sequence"/>
</dbReference>
<evidence type="ECO:0008006" key="4">
    <source>
        <dbReference type="Google" id="ProtNLM"/>
    </source>
</evidence>
<dbReference type="SUPFAM" id="SSF53474">
    <property type="entry name" value="alpha/beta-Hydrolases"/>
    <property type="match status" value="1"/>
</dbReference>
<name>A0ABW1LMX1_9ACTN</name>
<evidence type="ECO:0000313" key="3">
    <source>
        <dbReference type="Proteomes" id="UP001596135"/>
    </source>
</evidence>
<evidence type="ECO:0000256" key="1">
    <source>
        <dbReference type="SAM" id="MobiDB-lite"/>
    </source>
</evidence>
<accession>A0ABW1LMX1</accession>
<evidence type="ECO:0000313" key="2">
    <source>
        <dbReference type="EMBL" id="MFC6044512.1"/>
    </source>
</evidence>
<dbReference type="RefSeq" id="WP_379156065.1">
    <property type="nucleotide sequence ID" value="NZ_JBHSRJ010000005.1"/>
</dbReference>
<organism evidence="2 3">
    <name type="scientific">Nocardioides hankookensis</name>
    <dbReference type="NCBI Taxonomy" id="443157"/>
    <lineage>
        <taxon>Bacteria</taxon>
        <taxon>Bacillati</taxon>
        <taxon>Actinomycetota</taxon>
        <taxon>Actinomycetes</taxon>
        <taxon>Propionibacteriales</taxon>
        <taxon>Nocardioidaceae</taxon>
        <taxon>Nocardioides</taxon>
    </lineage>
</organism>